<dbReference type="EMBL" id="KB705841">
    <property type="protein sequence ID" value="EMR70539.1"/>
    <property type="molecule type" value="Genomic_DNA"/>
</dbReference>
<organism evidence="8 9">
    <name type="scientific">Eutypa lata (strain UCR-EL1)</name>
    <name type="common">Grapevine dieback disease fungus</name>
    <name type="synonym">Eutypa armeniacae</name>
    <dbReference type="NCBI Taxonomy" id="1287681"/>
    <lineage>
        <taxon>Eukaryota</taxon>
        <taxon>Fungi</taxon>
        <taxon>Dikarya</taxon>
        <taxon>Ascomycota</taxon>
        <taxon>Pezizomycotina</taxon>
        <taxon>Sordariomycetes</taxon>
        <taxon>Xylariomycetidae</taxon>
        <taxon>Xylariales</taxon>
        <taxon>Diatrypaceae</taxon>
        <taxon>Eutypa</taxon>
    </lineage>
</organism>
<dbReference type="Pfam" id="PF20684">
    <property type="entry name" value="Fung_rhodopsin"/>
    <property type="match status" value="1"/>
</dbReference>
<accession>M7SVC5</accession>
<feature type="transmembrane region" description="Helical" evidence="6">
    <location>
        <begin position="83"/>
        <end position="103"/>
    </location>
</feature>
<dbReference type="OrthoDB" id="5329176at2759"/>
<feature type="transmembrane region" description="Helical" evidence="6">
    <location>
        <begin position="115"/>
        <end position="134"/>
    </location>
</feature>
<dbReference type="HOGENOM" id="CLU_028200_25_1_1"/>
<feature type="domain" description="Rhodopsin" evidence="7">
    <location>
        <begin position="11"/>
        <end position="203"/>
    </location>
</feature>
<evidence type="ECO:0000256" key="3">
    <source>
        <dbReference type="ARBA" id="ARBA00022989"/>
    </source>
</evidence>
<dbReference type="InterPro" id="IPR052337">
    <property type="entry name" value="SAT4-like"/>
</dbReference>
<dbReference type="PANTHER" id="PTHR33048">
    <property type="entry name" value="PTH11-LIKE INTEGRAL MEMBRANE PROTEIN (AFU_ORTHOLOGUE AFUA_5G11245)"/>
    <property type="match status" value="1"/>
</dbReference>
<evidence type="ECO:0000256" key="1">
    <source>
        <dbReference type="ARBA" id="ARBA00004141"/>
    </source>
</evidence>
<keyword evidence="9" id="KW-1185">Reference proteome</keyword>
<feature type="transmembrane region" description="Helical" evidence="6">
    <location>
        <begin position="154"/>
        <end position="183"/>
    </location>
</feature>
<sequence>MAILSIIFVGMRFYARHLKKAGFKWDDWLILTCLLTMLGTDILAICALAGDPSGPEAATVATDTHEYTAANVRYTKLSYISTVLYFTIASTMKLSILLMYNRLFSVSRSFRRQIAILFGIVIGFWIGCTVANLLDCIPIEYTWINSLADPRYCFNYNIFWFSSGICEAFIDVMIIMLPVRVVLGLQLNRKQKIAVSSVFLLGAL</sequence>
<proteinExistence type="inferred from homology"/>
<keyword evidence="2 6" id="KW-0812">Transmembrane</keyword>
<dbReference type="KEGG" id="ela:UCREL1_2415"/>
<comment type="subcellular location">
    <subcellularLocation>
        <location evidence="1">Membrane</location>
        <topology evidence="1">Multi-pass membrane protein</topology>
    </subcellularLocation>
</comment>
<comment type="similarity">
    <text evidence="5">Belongs to the SAT4 family.</text>
</comment>
<evidence type="ECO:0000259" key="7">
    <source>
        <dbReference type="Pfam" id="PF20684"/>
    </source>
</evidence>
<dbReference type="PANTHER" id="PTHR33048:SF47">
    <property type="entry name" value="INTEGRAL MEMBRANE PROTEIN-RELATED"/>
    <property type="match status" value="1"/>
</dbReference>
<evidence type="ECO:0000256" key="5">
    <source>
        <dbReference type="ARBA" id="ARBA00038359"/>
    </source>
</evidence>
<evidence type="ECO:0000256" key="4">
    <source>
        <dbReference type="ARBA" id="ARBA00023136"/>
    </source>
</evidence>
<dbReference type="InterPro" id="IPR049326">
    <property type="entry name" value="Rhodopsin_dom_fungi"/>
</dbReference>
<evidence type="ECO:0000256" key="2">
    <source>
        <dbReference type="ARBA" id="ARBA00022692"/>
    </source>
</evidence>
<dbReference type="AlphaFoldDB" id="M7SVC5"/>
<keyword evidence="4 6" id="KW-0472">Membrane</keyword>
<evidence type="ECO:0000256" key="6">
    <source>
        <dbReference type="SAM" id="Phobius"/>
    </source>
</evidence>
<name>M7SVC5_EUTLA</name>
<dbReference type="Proteomes" id="UP000012174">
    <property type="component" value="Unassembled WGS sequence"/>
</dbReference>
<evidence type="ECO:0000313" key="9">
    <source>
        <dbReference type="Proteomes" id="UP000012174"/>
    </source>
</evidence>
<gene>
    <name evidence="8" type="ORF">UCREL1_2415</name>
</gene>
<keyword evidence="3 6" id="KW-1133">Transmembrane helix</keyword>
<dbReference type="GO" id="GO:0016020">
    <property type="term" value="C:membrane"/>
    <property type="evidence" value="ECO:0007669"/>
    <property type="project" value="UniProtKB-SubCell"/>
</dbReference>
<protein>
    <submittedName>
        <fullName evidence="8">Putative integral membrane protein</fullName>
    </submittedName>
</protein>
<feature type="transmembrane region" description="Helical" evidence="6">
    <location>
        <begin position="28"/>
        <end position="50"/>
    </location>
</feature>
<dbReference type="OMA" id="WTCIEPA"/>
<dbReference type="eggNOG" id="ENOG502SKSI">
    <property type="taxonomic scope" value="Eukaryota"/>
</dbReference>
<evidence type="ECO:0000313" key="8">
    <source>
        <dbReference type="EMBL" id="EMR70539.1"/>
    </source>
</evidence>
<reference evidence="9" key="1">
    <citation type="journal article" date="2013" name="Genome Announc.">
        <title>Draft genome sequence of the grapevine dieback fungus Eutypa lata UCR-EL1.</title>
        <authorList>
            <person name="Blanco-Ulate B."/>
            <person name="Rolshausen P.E."/>
            <person name="Cantu D."/>
        </authorList>
    </citation>
    <scope>NUCLEOTIDE SEQUENCE [LARGE SCALE GENOMIC DNA]</scope>
    <source>
        <strain evidence="9">UCR-EL1</strain>
    </source>
</reference>